<evidence type="ECO:0000313" key="2">
    <source>
        <dbReference type="EMBL" id="KAJ3477951.1"/>
    </source>
</evidence>
<dbReference type="AlphaFoldDB" id="A0AAD5YAD7"/>
<feature type="compositionally biased region" description="Acidic residues" evidence="1">
    <location>
        <begin position="73"/>
        <end position="88"/>
    </location>
</feature>
<accession>A0AAD5YAD7</accession>
<name>A0AAD5YAD7_9APHY</name>
<sequence length="204" mass="22259">MSTRRRVGFNTSSSEASRRQLMQPVPCWEKVWAVPENAPPGTTLKVYRWVKTDKKQHFSDDEGEDQTLAPLPDEPEVVDGDDDMDQDEATNSVVPDTTPASREVTEPPMLKEDSKPTSPKPHPLSISFQPATPTELDASLQPSESGLDVGDMGGDMTLSMDHIGPDGEPFEEADDLTQLQAADALLGGPLIDQSMDDDPFVVPE</sequence>
<protein>
    <submittedName>
        <fullName evidence="2">Uncharacterized protein</fullName>
    </submittedName>
</protein>
<gene>
    <name evidence="2" type="ORF">NLI96_g10103</name>
</gene>
<feature type="compositionally biased region" description="Basic and acidic residues" evidence="1">
    <location>
        <begin position="103"/>
        <end position="115"/>
    </location>
</feature>
<organism evidence="2 3">
    <name type="scientific">Meripilus lineatus</name>
    <dbReference type="NCBI Taxonomy" id="2056292"/>
    <lineage>
        <taxon>Eukaryota</taxon>
        <taxon>Fungi</taxon>
        <taxon>Dikarya</taxon>
        <taxon>Basidiomycota</taxon>
        <taxon>Agaricomycotina</taxon>
        <taxon>Agaricomycetes</taxon>
        <taxon>Polyporales</taxon>
        <taxon>Meripilaceae</taxon>
        <taxon>Meripilus</taxon>
    </lineage>
</organism>
<comment type="caution">
    <text evidence="2">The sequence shown here is derived from an EMBL/GenBank/DDBJ whole genome shotgun (WGS) entry which is preliminary data.</text>
</comment>
<dbReference type="Proteomes" id="UP001212997">
    <property type="component" value="Unassembled WGS sequence"/>
</dbReference>
<proteinExistence type="predicted"/>
<feature type="region of interest" description="Disordered" evidence="1">
    <location>
        <begin position="55"/>
        <end position="174"/>
    </location>
</feature>
<evidence type="ECO:0000313" key="3">
    <source>
        <dbReference type="Proteomes" id="UP001212997"/>
    </source>
</evidence>
<reference evidence="2" key="1">
    <citation type="submission" date="2022-07" db="EMBL/GenBank/DDBJ databases">
        <title>Genome Sequence of Physisporinus lineatus.</title>
        <authorList>
            <person name="Buettner E."/>
        </authorList>
    </citation>
    <scope>NUCLEOTIDE SEQUENCE</scope>
    <source>
        <strain evidence="2">VT162</strain>
    </source>
</reference>
<evidence type="ECO:0000256" key="1">
    <source>
        <dbReference type="SAM" id="MobiDB-lite"/>
    </source>
</evidence>
<keyword evidence="3" id="KW-1185">Reference proteome</keyword>
<feature type="region of interest" description="Disordered" evidence="1">
    <location>
        <begin position="1"/>
        <end position="21"/>
    </location>
</feature>
<feature type="compositionally biased region" description="Polar residues" evidence="1">
    <location>
        <begin position="89"/>
        <end position="100"/>
    </location>
</feature>
<dbReference type="EMBL" id="JANAWD010000550">
    <property type="protein sequence ID" value="KAJ3477951.1"/>
    <property type="molecule type" value="Genomic_DNA"/>
</dbReference>